<evidence type="ECO:0000256" key="5">
    <source>
        <dbReference type="ARBA" id="ARBA00022692"/>
    </source>
</evidence>
<reference evidence="14" key="1">
    <citation type="journal article" date="2016" name="Front. Microbiol.">
        <title>The complete genome sequence of hyperthermophile Dictyoglomus turgidum DSM 6724 reveals a specialized carbohydrate fermentor.</title>
        <authorList>
            <person name="Brumm P.J."/>
            <person name="Gowda K."/>
            <person name="Robb F.T."/>
            <person name="Mead D.A."/>
        </authorList>
    </citation>
    <scope>NUCLEOTIDE SEQUENCE [LARGE SCALE GENOMIC DNA]</scope>
    <source>
        <strain evidence="14">DSM 6724 / Z-1310</strain>
    </source>
</reference>
<evidence type="ECO:0000256" key="1">
    <source>
        <dbReference type="ARBA" id="ARBA00001936"/>
    </source>
</evidence>
<keyword evidence="5" id="KW-0812">Transmembrane</keyword>
<comment type="cofactor">
    <cofactor evidence="2">
        <name>Co(2+)</name>
        <dbReference type="ChEBI" id="CHEBI:48828"/>
    </cofactor>
</comment>
<evidence type="ECO:0000256" key="12">
    <source>
        <dbReference type="ARBA" id="ARBA00023180"/>
    </source>
</evidence>
<organism evidence="13 14">
    <name type="scientific">Dictyoglomus turgidum (strain DSM 6724 / Z-1310)</name>
    <dbReference type="NCBI Taxonomy" id="515635"/>
    <lineage>
        <taxon>Bacteria</taxon>
        <taxon>Pseudomonadati</taxon>
        <taxon>Dictyoglomota</taxon>
        <taxon>Dictyoglomia</taxon>
        <taxon>Dictyoglomales</taxon>
        <taxon>Dictyoglomaceae</taxon>
        <taxon>Dictyoglomus</taxon>
    </lineage>
</organism>
<dbReference type="eggNOG" id="COG3735">
    <property type="taxonomic scope" value="Bacteria"/>
</dbReference>
<keyword evidence="9" id="KW-1133">Transmembrane helix</keyword>
<evidence type="ECO:0000313" key="14">
    <source>
        <dbReference type="Proteomes" id="UP000007719"/>
    </source>
</evidence>
<proteinExistence type="predicted"/>
<dbReference type="InterPro" id="IPR040230">
    <property type="entry name" value="TIKI1/2-like"/>
</dbReference>
<keyword evidence="8" id="KW-0378">Hydrolase</keyword>
<keyword evidence="6" id="KW-0479">Metal-binding</keyword>
<dbReference type="GO" id="GO:0046872">
    <property type="term" value="F:metal ion binding"/>
    <property type="evidence" value="ECO:0007669"/>
    <property type="project" value="UniProtKB-KW"/>
</dbReference>
<dbReference type="AlphaFoldDB" id="B8E347"/>
<dbReference type="HOGENOM" id="CLU_057525_0_0_0"/>
<comment type="subcellular location">
    <subcellularLocation>
        <location evidence="3">Membrane</location>
        <topology evidence="3">Single-pass type I membrane protein</topology>
    </subcellularLocation>
</comment>
<name>B8E347_DICTD</name>
<dbReference type="InParanoid" id="B8E347"/>
<keyword evidence="4" id="KW-0645">Protease</keyword>
<evidence type="ECO:0000256" key="7">
    <source>
        <dbReference type="ARBA" id="ARBA00022729"/>
    </source>
</evidence>
<dbReference type="EMBL" id="CP001251">
    <property type="protein sequence ID" value="ACK42921.1"/>
    <property type="molecule type" value="Genomic_DNA"/>
</dbReference>
<dbReference type="PANTHER" id="PTHR31120:SF6">
    <property type="entry name" value="METALLOPROTEASE TIKI HOMOLOG"/>
    <property type="match status" value="1"/>
</dbReference>
<protein>
    <submittedName>
        <fullName evidence="13">GumN family protein</fullName>
    </submittedName>
</protein>
<evidence type="ECO:0000256" key="11">
    <source>
        <dbReference type="ARBA" id="ARBA00023136"/>
    </source>
</evidence>
<dbReference type="GO" id="GO:0016020">
    <property type="term" value="C:membrane"/>
    <property type="evidence" value="ECO:0000318"/>
    <property type="project" value="GO_Central"/>
</dbReference>
<dbReference type="GO" id="GO:0006508">
    <property type="term" value="P:proteolysis"/>
    <property type="evidence" value="ECO:0007669"/>
    <property type="project" value="UniProtKB-KW"/>
</dbReference>
<evidence type="ECO:0000256" key="3">
    <source>
        <dbReference type="ARBA" id="ARBA00004479"/>
    </source>
</evidence>
<evidence type="ECO:0000256" key="4">
    <source>
        <dbReference type="ARBA" id="ARBA00022670"/>
    </source>
</evidence>
<evidence type="ECO:0000256" key="10">
    <source>
        <dbReference type="ARBA" id="ARBA00023049"/>
    </source>
</evidence>
<dbReference type="GO" id="GO:0030178">
    <property type="term" value="P:negative regulation of Wnt signaling pathway"/>
    <property type="evidence" value="ECO:0007669"/>
    <property type="project" value="InterPro"/>
</dbReference>
<comment type="cofactor">
    <cofactor evidence="1">
        <name>Mn(2+)</name>
        <dbReference type="ChEBI" id="CHEBI:29035"/>
    </cofactor>
</comment>
<evidence type="ECO:0000256" key="8">
    <source>
        <dbReference type="ARBA" id="ARBA00022801"/>
    </source>
</evidence>
<dbReference type="EnsemblBacteria" id="ACK42921">
    <property type="protein sequence ID" value="ACK42921"/>
    <property type="gene ID" value="Dtur_1648"/>
</dbReference>
<dbReference type="OrthoDB" id="9806326at2"/>
<dbReference type="GO" id="GO:0004222">
    <property type="term" value="F:metalloendopeptidase activity"/>
    <property type="evidence" value="ECO:0000318"/>
    <property type="project" value="GO_Central"/>
</dbReference>
<keyword evidence="10" id="KW-0482">Metalloprotease</keyword>
<keyword evidence="14" id="KW-1185">Reference proteome</keyword>
<accession>B8E347</accession>
<dbReference type="CDD" id="cd14789">
    <property type="entry name" value="Tiki"/>
    <property type="match status" value="1"/>
</dbReference>
<dbReference type="PANTHER" id="PTHR31120">
    <property type="entry name" value="METALLOPROTEASE TIKI"/>
    <property type="match status" value="1"/>
</dbReference>
<evidence type="ECO:0000256" key="9">
    <source>
        <dbReference type="ARBA" id="ARBA00022989"/>
    </source>
</evidence>
<dbReference type="InterPro" id="IPR002816">
    <property type="entry name" value="TraB/PrgY/GumN_fam"/>
</dbReference>
<keyword evidence="11" id="KW-0472">Membrane</keyword>
<dbReference type="Proteomes" id="UP000007719">
    <property type="component" value="Chromosome"/>
</dbReference>
<keyword evidence="12" id="KW-0325">Glycoprotein</keyword>
<evidence type="ECO:0000256" key="2">
    <source>
        <dbReference type="ARBA" id="ARBA00001941"/>
    </source>
</evidence>
<sequence>MKYLKRLISFVIISILLLNFVFCGTKGIFYEVRSDYGKAYILGSIHYGTPDLYPLDPLIEKVFIETEALVVELDITDSQNIFKTQSYLSRRGIYKKGDSIENYLDSESVGYLKKLLGEENFEQIKIFKPWVLLLQISSSVLNSASDMRYGIDFYFLNRAKKLNKKIIPLETVEEQLDAFSEIPEEDQLNILKTILQGLKQEEHSKNDLSLLLDAYKNGDEEKLLNFLMKDREKKEYKIFYEHIFYRRNFKFAERIKRLLGEYKSLFIVVGAGHLIGENNVIKLLESEGFLGSKIF</sequence>
<gene>
    <name evidence="13" type="ordered locus">Dtur_1648</name>
</gene>
<keyword evidence="7" id="KW-0732">Signal</keyword>
<dbReference type="Pfam" id="PF01963">
    <property type="entry name" value="TraB_PrgY_gumN"/>
    <property type="match status" value="1"/>
</dbReference>
<dbReference type="KEGG" id="dtu:Dtur_1648"/>
<evidence type="ECO:0000256" key="6">
    <source>
        <dbReference type="ARBA" id="ARBA00022723"/>
    </source>
</evidence>
<dbReference type="STRING" id="515635.Dtur_1648"/>
<dbReference type="RefSeq" id="WP_012583996.1">
    <property type="nucleotide sequence ID" value="NC_011661.1"/>
</dbReference>
<evidence type="ECO:0000313" key="13">
    <source>
        <dbReference type="EMBL" id="ACK42921.1"/>
    </source>
</evidence>